<proteinExistence type="predicted"/>
<comment type="caution">
    <text evidence="1">The sequence shown here is derived from an EMBL/GenBank/DDBJ whole genome shotgun (WGS) entry which is preliminary data.</text>
</comment>
<keyword evidence="2" id="KW-1185">Reference proteome</keyword>
<dbReference type="Proteomes" id="UP000887458">
    <property type="component" value="Unassembled WGS sequence"/>
</dbReference>
<evidence type="ECO:0000313" key="2">
    <source>
        <dbReference type="Proteomes" id="UP000887458"/>
    </source>
</evidence>
<reference evidence="1 2" key="2">
    <citation type="journal article" date="2022" name="Mol. Biol. Evol.">
        <title>Comparative Genomics Reveals Insights into the Divergent Evolution of Astigmatic Mites and Household Pest Adaptations.</title>
        <authorList>
            <person name="Xiong Q."/>
            <person name="Wan A.T."/>
            <person name="Liu X."/>
            <person name="Fung C.S."/>
            <person name="Xiao X."/>
            <person name="Malainual N."/>
            <person name="Hou J."/>
            <person name="Wang L."/>
            <person name="Wang M."/>
            <person name="Yang K.Y."/>
            <person name="Cui Y."/>
            <person name="Leung E.L."/>
            <person name="Nong W."/>
            <person name="Shin S.K."/>
            <person name="Au S.W."/>
            <person name="Jeong K.Y."/>
            <person name="Chew F.T."/>
            <person name="Hui J.H."/>
            <person name="Leung T.F."/>
            <person name="Tungtrongchitr A."/>
            <person name="Zhong N."/>
            <person name="Liu Z."/>
            <person name="Tsui S.K."/>
        </authorList>
    </citation>
    <scope>NUCLEOTIDE SEQUENCE [LARGE SCALE GENOMIC DNA]</scope>
    <source>
        <strain evidence="1">Derp</strain>
    </source>
</reference>
<name>A0ABQ8JQV0_DERPT</name>
<dbReference type="EMBL" id="NJHN03000024">
    <property type="protein sequence ID" value="KAH9424907.1"/>
    <property type="molecule type" value="Genomic_DNA"/>
</dbReference>
<accession>A0ABQ8JQV0</accession>
<reference evidence="1 2" key="1">
    <citation type="journal article" date="2018" name="J. Allergy Clin. Immunol.">
        <title>High-quality assembly of Dermatophagoides pteronyssinus genome and transcriptome reveals a wide range of novel allergens.</title>
        <authorList>
            <person name="Liu X.Y."/>
            <person name="Yang K.Y."/>
            <person name="Wang M.Q."/>
            <person name="Kwok J.S."/>
            <person name="Zeng X."/>
            <person name="Yang Z."/>
            <person name="Xiao X.J."/>
            <person name="Lau C.P."/>
            <person name="Li Y."/>
            <person name="Huang Z.M."/>
            <person name="Ba J.G."/>
            <person name="Yim A.K."/>
            <person name="Ouyang C.Y."/>
            <person name="Ngai S.M."/>
            <person name="Chan T.F."/>
            <person name="Leung E.L."/>
            <person name="Liu L."/>
            <person name="Liu Z.G."/>
            <person name="Tsui S.K."/>
        </authorList>
    </citation>
    <scope>NUCLEOTIDE SEQUENCE [LARGE SCALE GENOMIC DNA]</scope>
    <source>
        <strain evidence="1">Derp</strain>
    </source>
</reference>
<sequence>MVVELIRLQILMQQNTELTRLSITITVKLFSNNSTTQCDPIYPEPPVIKTLATIIQTYNETPK</sequence>
<protein>
    <submittedName>
        <fullName evidence="1">Uncharacterized protein</fullName>
    </submittedName>
</protein>
<organism evidence="1 2">
    <name type="scientific">Dermatophagoides pteronyssinus</name>
    <name type="common">European house dust mite</name>
    <dbReference type="NCBI Taxonomy" id="6956"/>
    <lineage>
        <taxon>Eukaryota</taxon>
        <taxon>Metazoa</taxon>
        <taxon>Ecdysozoa</taxon>
        <taxon>Arthropoda</taxon>
        <taxon>Chelicerata</taxon>
        <taxon>Arachnida</taxon>
        <taxon>Acari</taxon>
        <taxon>Acariformes</taxon>
        <taxon>Sarcoptiformes</taxon>
        <taxon>Astigmata</taxon>
        <taxon>Psoroptidia</taxon>
        <taxon>Analgoidea</taxon>
        <taxon>Pyroglyphidae</taxon>
        <taxon>Dermatophagoidinae</taxon>
        <taxon>Dermatophagoides</taxon>
    </lineage>
</organism>
<gene>
    <name evidence="1" type="ORF">DERP_009129</name>
</gene>
<evidence type="ECO:0000313" key="1">
    <source>
        <dbReference type="EMBL" id="KAH9424907.1"/>
    </source>
</evidence>